<dbReference type="PANTHER" id="PTHR23023">
    <property type="entry name" value="DIMETHYLANILINE MONOOXYGENASE"/>
    <property type="match status" value="1"/>
</dbReference>
<dbReference type="Proteomes" id="UP000567885">
    <property type="component" value="Unassembled WGS sequence"/>
</dbReference>
<evidence type="ECO:0000256" key="1">
    <source>
        <dbReference type="ARBA" id="ARBA00022630"/>
    </source>
</evidence>
<dbReference type="InterPro" id="IPR036188">
    <property type="entry name" value="FAD/NAD-bd_sf"/>
</dbReference>
<name>A0A8H5SZ99_FUSHE</name>
<keyword evidence="5" id="KW-1185">Reference proteome</keyword>
<dbReference type="EMBL" id="JAAGWQ010000206">
    <property type="protein sequence ID" value="KAF5659856.1"/>
    <property type="molecule type" value="Genomic_DNA"/>
</dbReference>
<dbReference type="GO" id="GO:0004497">
    <property type="term" value="F:monooxygenase activity"/>
    <property type="evidence" value="ECO:0007669"/>
    <property type="project" value="UniProtKB-KW"/>
</dbReference>
<keyword evidence="2" id="KW-0274">FAD</keyword>
<organism evidence="4 5">
    <name type="scientific">Fusarium heterosporum</name>
    <dbReference type="NCBI Taxonomy" id="42747"/>
    <lineage>
        <taxon>Eukaryota</taxon>
        <taxon>Fungi</taxon>
        <taxon>Dikarya</taxon>
        <taxon>Ascomycota</taxon>
        <taxon>Pezizomycotina</taxon>
        <taxon>Sordariomycetes</taxon>
        <taxon>Hypocreomycetidae</taxon>
        <taxon>Hypocreales</taxon>
        <taxon>Nectriaceae</taxon>
        <taxon>Fusarium</taxon>
        <taxon>Fusarium heterosporum species complex</taxon>
    </lineage>
</organism>
<protein>
    <submittedName>
        <fullName evidence="4">Dimethylaniline monooxygenase</fullName>
    </submittedName>
</protein>
<dbReference type="AlphaFoldDB" id="A0A8H5SZ99"/>
<dbReference type="Pfam" id="PF13738">
    <property type="entry name" value="Pyr_redox_3"/>
    <property type="match status" value="1"/>
</dbReference>
<keyword evidence="3" id="KW-0560">Oxidoreductase</keyword>
<evidence type="ECO:0000313" key="4">
    <source>
        <dbReference type="EMBL" id="KAF5659856.1"/>
    </source>
</evidence>
<accession>A0A8H5SZ99</accession>
<evidence type="ECO:0000256" key="3">
    <source>
        <dbReference type="ARBA" id="ARBA00023002"/>
    </source>
</evidence>
<comment type="caution">
    <text evidence="4">The sequence shown here is derived from an EMBL/GenBank/DDBJ whole genome shotgun (WGS) entry which is preliminary data.</text>
</comment>
<dbReference type="InterPro" id="IPR050346">
    <property type="entry name" value="FMO-like"/>
</dbReference>
<dbReference type="Gene3D" id="3.50.50.60">
    <property type="entry name" value="FAD/NAD(P)-binding domain"/>
    <property type="match status" value="1"/>
</dbReference>
<dbReference type="OrthoDB" id="2915840at2759"/>
<keyword evidence="4" id="KW-0503">Monooxygenase</keyword>
<keyword evidence="1" id="KW-0285">Flavoprotein</keyword>
<dbReference type="SUPFAM" id="SSF51905">
    <property type="entry name" value="FAD/NAD(P)-binding domain"/>
    <property type="match status" value="1"/>
</dbReference>
<reference evidence="4 5" key="1">
    <citation type="submission" date="2020-05" db="EMBL/GenBank/DDBJ databases">
        <title>Identification and distribution of gene clusters putatively required for synthesis of sphingolipid metabolism inhibitors in phylogenetically diverse species of the filamentous fungus Fusarium.</title>
        <authorList>
            <person name="Kim H.-S."/>
            <person name="Busman M."/>
            <person name="Brown D.W."/>
            <person name="Divon H."/>
            <person name="Uhlig S."/>
            <person name="Proctor R.H."/>
        </authorList>
    </citation>
    <scope>NUCLEOTIDE SEQUENCE [LARGE SCALE GENOMIC DNA]</scope>
    <source>
        <strain evidence="4 5">NRRL 20693</strain>
    </source>
</reference>
<sequence>MESLDFVVVGAGWAGLAAAKTRHQLHPEESLAVLDSASTLGGTWAEHRLYTDLKTNNTFSTYEYPDFPMDMETFGGKPGQHIPGEVVHRYLHMYAEHFGIYDKMQLEHKLETAEHLEKGGWILSVKNTKTDTNVVIKTRRLVLATGLTAEPFLPHFEGQELFGVPLFHGKYMLEHEDTFATAKSVTVFGGTKLAWDIVYNYATKGIQVDWVIRESGHGPAWMSPPIVTPFKKLLEMLPHIRMLSWFSPCTWGAMDGYAKIRRFYHGTSIGRAIVDTFWSILANDVNGLNQYDSHPETAKLKPWSNPMFVATSLSILNYETDFFDIVKEGLVKIHIADIEGLSNQAVHLSDGTELHTDALCCVTGWKHVSPIKFLPEGITEDMGIPHTPSSHSFPSESLLNQVDKEIFDQFPRLKNQPVKKGTNGKYQPLLENKGLSSRDEITPSAVLTPYTLHHFIAPPSGRFLKTRDTAFMGMVHNFGTSMVAHVQSLWVSAYFDNEISSLPRDPSTEFLTRFHHDTALHSRFGKWRYPYGYGHNYPDFVFDTVPYMDLLLKDMGLPIYRKDCIIAEIAYPYGPRDYATLVQEWKSKQMGADGPWYQWLHSLY</sequence>
<gene>
    <name evidence="4" type="ORF">FHETE_9246</name>
</gene>
<evidence type="ECO:0000256" key="2">
    <source>
        <dbReference type="ARBA" id="ARBA00022827"/>
    </source>
</evidence>
<evidence type="ECO:0000313" key="5">
    <source>
        <dbReference type="Proteomes" id="UP000567885"/>
    </source>
</evidence>
<proteinExistence type="predicted"/>